<dbReference type="InterPro" id="IPR003661">
    <property type="entry name" value="HisK_dim/P_dom"/>
</dbReference>
<dbReference type="CDD" id="cd00130">
    <property type="entry name" value="PAS"/>
    <property type="match status" value="1"/>
</dbReference>
<dbReference type="GO" id="GO:0000155">
    <property type="term" value="F:phosphorelay sensor kinase activity"/>
    <property type="evidence" value="ECO:0007669"/>
    <property type="project" value="InterPro"/>
</dbReference>
<keyword evidence="4" id="KW-0288">FMN</keyword>
<dbReference type="InterPro" id="IPR035965">
    <property type="entry name" value="PAS-like_dom_sf"/>
</dbReference>
<dbReference type="PROSITE" id="PS50113">
    <property type="entry name" value="PAC"/>
    <property type="match status" value="1"/>
</dbReference>
<evidence type="ECO:0000259" key="8">
    <source>
        <dbReference type="PROSITE" id="PS50113"/>
    </source>
</evidence>
<feature type="transmembrane region" description="Helical" evidence="6">
    <location>
        <begin position="7"/>
        <end position="25"/>
    </location>
</feature>
<sequence length="262" mass="29624">MKGVRVAVFYTIAGILWIVLSDYLMEAIEPHLDPWLYDLVYNGKSMFYVVVTGILLFVVMKLGRIKEAESIRMGEVLNKVNNLVSITNLEHCITWANQAFLNFTGYTLDEVIGKTHAELLHGEETSQDVVNSILAKVKAKEGASGEMINYKKDGELYWTQFNLTPIFNANGDIESYISVENIITERKQKEEEILIKDARLKAVSWLNSHEIRRPVASILAITSLIDTEENTADLPKLIELLQSCTLELDHIIHVINDEVSGK</sequence>
<accession>A0A4R6IL58</accession>
<comment type="catalytic activity">
    <reaction evidence="1">
        <text>ATP + protein L-histidine = ADP + protein N-phospho-L-histidine.</text>
        <dbReference type="EC" id="2.7.13.3"/>
    </reaction>
</comment>
<dbReference type="PANTHER" id="PTHR47429:SF2">
    <property type="entry name" value="PROTEIN TWIN LOV 1"/>
    <property type="match status" value="1"/>
</dbReference>
<dbReference type="RefSeq" id="WP_133554422.1">
    <property type="nucleotide sequence ID" value="NZ_SNWM01000002.1"/>
</dbReference>
<evidence type="ECO:0000256" key="4">
    <source>
        <dbReference type="ARBA" id="ARBA00022643"/>
    </source>
</evidence>
<keyword evidence="6" id="KW-0812">Transmembrane</keyword>
<evidence type="ECO:0000259" key="7">
    <source>
        <dbReference type="PROSITE" id="PS50112"/>
    </source>
</evidence>
<evidence type="ECO:0000256" key="5">
    <source>
        <dbReference type="ARBA" id="ARBA00022991"/>
    </source>
</evidence>
<keyword evidence="3" id="KW-0285">Flavoprotein</keyword>
<dbReference type="EC" id="2.7.13.3" evidence="2"/>
<evidence type="ECO:0000313" key="10">
    <source>
        <dbReference type="Proteomes" id="UP000295499"/>
    </source>
</evidence>
<keyword evidence="6" id="KW-1133">Transmembrane helix</keyword>
<dbReference type="OrthoDB" id="6231665at2"/>
<dbReference type="InterPro" id="IPR001610">
    <property type="entry name" value="PAC"/>
</dbReference>
<evidence type="ECO:0000256" key="3">
    <source>
        <dbReference type="ARBA" id="ARBA00022630"/>
    </source>
</evidence>
<dbReference type="SMART" id="SM00086">
    <property type="entry name" value="PAC"/>
    <property type="match status" value="1"/>
</dbReference>
<keyword evidence="5" id="KW-0157">Chromophore</keyword>
<dbReference type="SUPFAM" id="SSF55785">
    <property type="entry name" value="PYP-like sensor domain (PAS domain)"/>
    <property type="match status" value="1"/>
</dbReference>
<dbReference type="Gene3D" id="1.10.287.130">
    <property type="match status" value="1"/>
</dbReference>
<feature type="domain" description="PAC" evidence="8">
    <location>
        <begin position="143"/>
        <end position="195"/>
    </location>
</feature>
<keyword evidence="6" id="KW-0472">Membrane</keyword>
<feature type="domain" description="PAS" evidence="7">
    <location>
        <begin position="69"/>
        <end position="124"/>
    </location>
</feature>
<evidence type="ECO:0000313" key="9">
    <source>
        <dbReference type="EMBL" id="TDO22781.1"/>
    </source>
</evidence>
<feature type="transmembrane region" description="Helical" evidence="6">
    <location>
        <begin position="45"/>
        <end position="63"/>
    </location>
</feature>
<comment type="caution">
    <text evidence="9">The sequence shown here is derived from an EMBL/GenBank/DDBJ whole genome shotgun (WGS) entry which is preliminary data.</text>
</comment>
<dbReference type="SMART" id="SM00091">
    <property type="entry name" value="PAS"/>
    <property type="match status" value="1"/>
</dbReference>
<organism evidence="9 10">
    <name type="scientific">Pedobacter duraquae</name>
    <dbReference type="NCBI Taxonomy" id="425511"/>
    <lineage>
        <taxon>Bacteria</taxon>
        <taxon>Pseudomonadati</taxon>
        <taxon>Bacteroidota</taxon>
        <taxon>Sphingobacteriia</taxon>
        <taxon>Sphingobacteriales</taxon>
        <taxon>Sphingobacteriaceae</taxon>
        <taxon>Pedobacter</taxon>
    </lineage>
</organism>
<dbReference type="CDD" id="cd00082">
    <property type="entry name" value="HisKA"/>
    <property type="match status" value="1"/>
</dbReference>
<name>A0A4R6IL58_9SPHI</name>
<evidence type="ECO:0000256" key="6">
    <source>
        <dbReference type="SAM" id="Phobius"/>
    </source>
</evidence>
<dbReference type="AlphaFoldDB" id="A0A4R6IL58"/>
<dbReference type="InterPro" id="IPR036097">
    <property type="entry name" value="HisK_dim/P_sf"/>
</dbReference>
<dbReference type="NCBIfam" id="TIGR00229">
    <property type="entry name" value="sensory_box"/>
    <property type="match status" value="1"/>
</dbReference>
<keyword evidence="10" id="KW-1185">Reference proteome</keyword>
<dbReference type="Pfam" id="PF13426">
    <property type="entry name" value="PAS_9"/>
    <property type="match status" value="1"/>
</dbReference>
<protein>
    <recommendedName>
        <fullName evidence="2">histidine kinase</fullName>
        <ecNumber evidence="2">2.7.13.3</ecNumber>
    </recommendedName>
</protein>
<evidence type="ECO:0000256" key="2">
    <source>
        <dbReference type="ARBA" id="ARBA00012438"/>
    </source>
</evidence>
<dbReference type="PROSITE" id="PS50112">
    <property type="entry name" value="PAS"/>
    <property type="match status" value="1"/>
</dbReference>
<dbReference type="EMBL" id="SNWM01000002">
    <property type="protein sequence ID" value="TDO22781.1"/>
    <property type="molecule type" value="Genomic_DNA"/>
</dbReference>
<dbReference type="InterPro" id="IPR000014">
    <property type="entry name" value="PAS"/>
</dbReference>
<gene>
    <name evidence="9" type="ORF">CLV32_1766</name>
</gene>
<dbReference type="PANTHER" id="PTHR47429">
    <property type="entry name" value="PROTEIN TWIN LOV 1"/>
    <property type="match status" value="1"/>
</dbReference>
<reference evidence="9 10" key="1">
    <citation type="submission" date="2019-03" db="EMBL/GenBank/DDBJ databases">
        <title>Genomic Encyclopedia of Archaeal and Bacterial Type Strains, Phase II (KMG-II): from individual species to whole genera.</title>
        <authorList>
            <person name="Goeker M."/>
        </authorList>
    </citation>
    <scope>NUCLEOTIDE SEQUENCE [LARGE SCALE GENOMIC DNA]</scope>
    <source>
        <strain evidence="9 10">DSM 19034</strain>
    </source>
</reference>
<dbReference type="InterPro" id="IPR000700">
    <property type="entry name" value="PAS-assoc_C"/>
</dbReference>
<dbReference type="Gene3D" id="3.30.450.20">
    <property type="entry name" value="PAS domain"/>
    <property type="match status" value="1"/>
</dbReference>
<dbReference type="SUPFAM" id="SSF47384">
    <property type="entry name" value="Homodimeric domain of signal transducing histidine kinase"/>
    <property type="match status" value="1"/>
</dbReference>
<dbReference type="Proteomes" id="UP000295499">
    <property type="component" value="Unassembled WGS sequence"/>
</dbReference>
<proteinExistence type="predicted"/>
<evidence type="ECO:0000256" key="1">
    <source>
        <dbReference type="ARBA" id="ARBA00000085"/>
    </source>
</evidence>